<proteinExistence type="inferred from homology"/>
<evidence type="ECO:0008006" key="12">
    <source>
        <dbReference type="Google" id="ProtNLM"/>
    </source>
</evidence>
<dbReference type="RefSeq" id="WP_017642480.1">
    <property type="nucleotide sequence ID" value="NZ_CP102428.1"/>
</dbReference>
<dbReference type="Proteomes" id="UP000078356">
    <property type="component" value="Unassembled WGS sequence"/>
</dbReference>
<keyword evidence="4 7" id="KW-0812">Transmembrane</keyword>
<gene>
    <name evidence="10" type="ORF">A4V15_21850</name>
</gene>
<evidence type="ECO:0000256" key="3">
    <source>
        <dbReference type="ARBA" id="ARBA00022475"/>
    </source>
</evidence>
<dbReference type="Gene3D" id="3.30.240.20">
    <property type="entry name" value="bsu07140 like domains"/>
    <property type="match status" value="1"/>
</dbReference>
<dbReference type="InterPro" id="IPR048454">
    <property type="entry name" value="YetF_N"/>
</dbReference>
<keyword evidence="3" id="KW-1003">Cell membrane</keyword>
<evidence type="ECO:0000256" key="7">
    <source>
        <dbReference type="SAM" id="Phobius"/>
    </source>
</evidence>
<dbReference type="Pfam" id="PF20730">
    <property type="entry name" value="YetF_N"/>
    <property type="match status" value="1"/>
</dbReference>
<dbReference type="GO" id="GO:0005886">
    <property type="term" value="C:plasma membrane"/>
    <property type="evidence" value="ECO:0007669"/>
    <property type="project" value="UniProtKB-SubCell"/>
</dbReference>
<dbReference type="InterPro" id="IPR023090">
    <property type="entry name" value="UPF0702_alpha/beta_dom_sf"/>
</dbReference>
<evidence type="ECO:0000256" key="1">
    <source>
        <dbReference type="ARBA" id="ARBA00004651"/>
    </source>
</evidence>
<dbReference type="InterPro" id="IPR007353">
    <property type="entry name" value="DUF421"/>
</dbReference>
<sequence>MESVLRAAAIYVFLLVLFRITGRRALSEITTFDFVLLLVIGEATQQALLGDDFSVINAFVVIATLVLIDILLSLFKERSPKVGRFLDGVPLIVVEYGKPLTARLRKARLTEEDILEAARQSQGLERLEQIRFAVLEKNGQISVIPEPGAK</sequence>
<feature type="domain" description="YetF-like N-terminal transmembrane" evidence="9">
    <location>
        <begin position="12"/>
        <end position="71"/>
    </location>
</feature>
<dbReference type="Pfam" id="PF04239">
    <property type="entry name" value="DUF421"/>
    <property type="match status" value="1"/>
</dbReference>
<keyword evidence="6 7" id="KW-0472">Membrane</keyword>
<evidence type="ECO:0000256" key="4">
    <source>
        <dbReference type="ARBA" id="ARBA00022692"/>
    </source>
</evidence>
<comment type="caution">
    <text evidence="10">The sequence shown here is derived from an EMBL/GenBank/DDBJ whole genome shotgun (WGS) entry which is preliminary data.</text>
</comment>
<evidence type="ECO:0000259" key="8">
    <source>
        <dbReference type="Pfam" id="PF04239"/>
    </source>
</evidence>
<comment type="subcellular location">
    <subcellularLocation>
        <location evidence="1">Cell membrane</location>
        <topology evidence="1">Multi-pass membrane protein</topology>
    </subcellularLocation>
</comment>
<keyword evidence="5 7" id="KW-1133">Transmembrane helix</keyword>
<evidence type="ECO:0000256" key="6">
    <source>
        <dbReference type="ARBA" id="ARBA00023136"/>
    </source>
</evidence>
<dbReference type="PANTHER" id="PTHR34582">
    <property type="entry name" value="UPF0702 TRANSMEMBRANE PROTEIN YCAP"/>
    <property type="match status" value="1"/>
</dbReference>
<dbReference type="OrthoDB" id="9793799at2"/>
<protein>
    <recommendedName>
        <fullName evidence="12">DUF421 domain-containing protein</fullName>
    </recommendedName>
</protein>
<feature type="domain" description="YetF C-terminal" evidence="8">
    <location>
        <begin position="78"/>
        <end position="146"/>
    </location>
</feature>
<comment type="similarity">
    <text evidence="2">Belongs to the UPF0702 family.</text>
</comment>
<dbReference type="PANTHER" id="PTHR34582:SF6">
    <property type="entry name" value="UPF0702 TRANSMEMBRANE PROTEIN YCAP"/>
    <property type="match status" value="1"/>
</dbReference>
<evidence type="ECO:0000313" key="11">
    <source>
        <dbReference type="Proteomes" id="UP000078356"/>
    </source>
</evidence>
<accession>A0A178LDF4</accession>
<dbReference type="AlphaFoldDB" id="A0A178LDF4"/>
<organism evidence="10 11">
    <name type="scientific">Pseudomonas oryzihabitans</name>
    <dbReference type="NCBI Taxonomy" id="47885"/>
    <lineage>
        <taxon>Bacteria</taxon>
        <taxon>Pseudomonadati</taxon>
        <taxon>Pseudomonadota</taxon>
        <taxon>Gammaproteobacteria</taxon>
        <taxon>Pseudomonadales</taxon>
        <taxon>Pseudomonadaceae</taxon>
        <taxon>Pseudomonas</taxon>
    </lineage>
</organism>
<reference evidence="10 11" key="1">
    <citation type="submission" date="2016-04" db="EMBL/GenBank/DDBJ databases">
        <title>Draft Genome Sequences of Staphylococcus capitis Strain H36, S. capitis Strain H65, S. cohnii Strain H62, S. hominis Strain H69, Mycobacterium iranicum Strain H39, Plantibacter sp. Strain H53, Pseudomonas oryzihabitans Strain H72, and Microbacterium sp. Strain H83, isolated from residential settings.</title>
        <authorList>
            <person name="Lymperopoulou D."/>
            <person name="Adams R.I."/>
            <person name="Lindow S."/>
            <person name="Coil D.A."/>
            <person name="Jospin G."/>
            <person name="Eisen J.A."/>
        </authorList>
    </citation>
    <scope>NUCLEOTIDE SEQUENCE [LARGE SCALE GENOMIC DNA]</scope>
    <source>
        <strain evidence="10 11">H72</strain>
    </source>
</reference>
<evidence type="ECO:0000313" key="10">
    <source>
        <dbReference type="EMBL" id="OAN27370.1"/>
    </source>
</evidence>
<feature type="transmembrane region" description="Helical" evidence="7">
    <location>
        <begin position="55"/>
        <end position="75"/>
    </location>
</feature>
<name>A0A178LDF4_9PSED</name>
<evidence type="ECO:0000259" key="9">
    <source>
        <dbReference type="Pfam" id="PF20730"/>
    </source>
</evidence>
<evidence type="ECO:0000256" key="2">
    <source>
        <dbReference type="ARBA" id="ARBA00006448"/>
    </source>
</evidence>
<dbReference type="EMBL" id="LWCR01000028">
    <property type="protein sequence ID" value="OAN27370.1"/>
    <property type="molecule type" value="Genomic_DNA"/>
</dbReference>
<evidence type="ECO:0000256" key="5">
    <source>
        <dbReference type="ARBA" id="ARBA00022989"/>
    </source>
</evidence>